<keyword evidence="2" id="KW-0472">Membrane</keyword>
<sequence length="506" mass="56830">MSCCGGAKWKREVVPDHKFDFINTQEFSDNGVMMRLRYLWLYVIVLKSFMVYVSDIFSAITMLTTQNWSNEIFKNCVSGAVKNCVAIPFNTGKWLFVGCIIFSFLLLAYEARKAKKIIASRDISYAFTNIMANNYYSLRSYDHFCFFNHISNSTKTSDDFAFFVFFTFKSWKRLLLADAPRQTINALTLYAIWLVKHKNTGAWYDLSKYFDGNSLSTSALTVTTFFTVTICAGSLLLLIVAGICYIPLLLHIRGNLKEYCCHKVDKRIGAIIKRKQKERRAEAARLAQKEAEGDYSHLKNKKGELIAQPLPQPTLPNLSVDDDDASSMNTRVAPSMHTKEYNNYYTDNKADYPPMPAYNAYGGNHQAPGAYAQYNPSSASVGYDDPNYPPPPQHLYDNDNESQVHLAAAAAPFAQDPVDRQGSPYYDPRDVYQGRAPSTPPHQQYGRGPAPPPGQAPGYDDGYYVQQPVYGAPQGESPYGQAPRGRTYDEENGGYGRGQGGRSQPL</sequence>
<evidence type="ECO:0000256" key="2">
    <source>
        <dbReference type="SAM" id="Phobius"/>
    </source>
</evidence>
<evidence type="ECO:0000313" key="4">
    <source>
        <dbReference type="Proteomes" id="UP000054270"/>
    </source>
</evidence>
<evidence type="ECO:0008006" key="5">
    <source>
        <dbReference type="Google" id="ProtNLM"/>
    </source>
</evidence>
<evidence type="ECO:0000256" key="1">
    <source>
        <dbReference type="SAM" id="MobiDB-lite"/>
    </source>
</evidence>
<dbReference type="PANTHER" id="PTHR36424">
    <property type="entry name" value="PHEROMONE-REGULATED MEMBRANE PROTEIN 6"/>
    <property type="match status" value="1"/>
</dbReference>
<keyword evidence="2" id="KW-1133">Transmembrane helix</keyword>
<dbReference type="PANTHER" id="PTHR36424:SF1">
    <property type="entry name" value="LOW AFFINITY K(+) TRANSPORTER 1-RELATED"/>
    <property type="match status" value="1"/>
</dbReference>
<dbReference type="Pfam" id="PF16944">
    <property type="entry name" value="KCH"/>
    <property type="match status" value="1"/>
</dbReference>
<gene>
    <name evidence="3" type="ORF">HYPSUDRAFT_31983</name>
</gene>
<evidence type="ECO:0000313" key="3">
    <source>
        <dbReference type="EMBL" id="KJA29947.1"/>
    </source>
</evidence>
<dbReference type="GO" id="GO:0015079">
    <property type="term" value="F:potassium ion transmembrane transporter activity"/>
    <property type="evidence" value="ECO:0007669"/>
    <property type="project" value="InterPro"/>
</dbReference>
<proteinExistence type="predicted"/>
<dbReference type="InterPro" id="IPR031606">
    <property type="entry name" value="Kch1/2"/>
</dbReference>
<organism evidence="3 4">
    <name type="scientific">Hypholoma sublateritium (strain FD-334 SS-4)</name>
    <dbReference type="NCBI Taxonomy" id="945553"/>
    <lineage>
        <taxon>Eukaryota</taxon>
        <taxon>Fungi</taxon>
        <taxon>Dikarya</taxon>
        <taxon>Basidiomycota</taxon>
        <taxon>Agaricomycotina</taxon>
        <taxon>Agaricomycetes</taxon>
        <taxon>Agaricomycetidae</taxon>
        <taxon>Agaricales</taxon>
        <taxon>Agaricineae</taxon>
        <taxon>Strophariaceae</taxon>
        <taxon>Hypholoma</taxon>
    </lineage>
</organism>
<dbReference type="AlphaFoldDB" id="A0A0D2LPA9"/>
<dbReference type="STRING" id="945553.A0A0D2LPA9"/>
<feature type="region of interest" description="Disordered" evidence="1">
    <location>
        <begin position="411"/>
        <end position="506"/>
    </location>
</feature>
<dbReference type="GO" id="GO:0005886">
    <property type="term" value="C:plasma membrane"/>
    <property type="evidence" value="ECO:0007669"/>
    <property type="project" value="InterPro"/>
</dbReference>
<reference evidence="4" key="1">
    <citation type="submission" date="2014-04" db="EMBL/GenBank/DDBJ databases">
        <title>Evolutionary Origins and Diversification of the Mycorrhizal Mutualists.</title>
        <authorList>
            <consortium name="DOE Joint Genome Institute"/>
            <consortium name="Mycorrhizal Genomics Consortium"/>
            <person name="Kohler A."/>
            <person name="Kuo A."/>
            <person name="Nagy L.G."/>
            <person name="Floudas D."/>
            <person name="Copeland A."/>
            <person name="Barry K.W."/>
            <person name="Cichocki N."/>
            <person name="Veneault-Fourrey C."/>
            <person name="LaButti K."/>
            <person name="Lindquist E.A."/>
            <person name="Lipzen A."/>
            <person name="Lundell T."/>
            <person name="Morin E."/>
            <person name="Murat C."/>
            <person name="Riley R."/>
            <person name="Ohm R."/>
            <person name="Sun H."/>
            <person name="Tunlid A."/>
            <person name="Henrissat B."/>
            <person name="Grigoriev I.V."/>
            <person name="Hibbett D.S."/>
            <person name="Martin F."/>
        </authorList>
    </citation>
    <scope>NUCLEOTIDE SEQUENCE [LARGE SCALE GENOMIC DNA]</scope>
    <source>
        <strain evidence="4">FD-334 SS-4</strain>
    </source>
</reference>
<feature type="compositionally biased region" description="Gly residues" evidence="1">
    <location>
        <begin position="493"/>
        <end position="506"/>
    </location>
</feature>
<dbReference type="EMBL" id="KN817518">
    <property type="protein sequence ID" value="KJA29947.1"/>
    <property type="molecule type" value="Genomic_DNA"/>
</dbReference>
<protein>
    <recommendedName>
        <fullName evidence="5">Vacuole protein</fullName>
    </recommendedName>
</protein>
<feature type="transmembrane region" description="Helical" evidence="2">
    <location>
        <begin position="39"/>
        <end position="60"/>
    </location>
</feature>
<dbReference type="Proteomes" id="UP000054270">
    <property type="component" value="Unassembled WGS sequence"/>
</dbReference>
<feature type="transmembrane region" description="Helical" evidence="2">
    <location>
        <begin position="225"/>
        <end position="250"/>
    </location>
</feature>
<feature type="transmembrane region" description="Helical" evidence="2">
    <location>
        <begin position="94"/>
        <end position="111"/>
    </location>
</feature>
<name>A0A0D2LPA9_HYPSF</name>
<keyword evidence="2" id="KW-0812">Transmembrane</keyword>
<dbReference type="OrthoDB" id="2128042at2759"/>
<dbReference type="OMA" id="GCVFIPF"/>
<keyword evidence="4" id="KW-1185">Reference proteome</keyword>
<feature type="region of interest" description="Disordered" evidence="1">
    <location>
        <begin position="306"/>
        <end position="330"/>
    </location>
</feature>
<feature type="region of interest" description="Disordered" evidence="1">
    <location>
        <begin position="369"/>
        <end position="398"/>
    </location>
</feature>
<accession>A0A0D2LPA9</accession>